<proteinExistence type="predicted"/>
<dbReference type="AlphaFoldDB" id="A0A412IA22"/>
<dbReference type="EMBL" id="QRVJ01000027">
    <property type="protein sequence ID" value="RGS33727.1"/>
    <property type="molecule type" value="Genomic_DNA"/>
</dbReference>
<comment type="caution">
    <text evidence="1">The sequence shown here is derived from an EMBL/GenBank/DDBJ whole genome shotgun (WGS) entry which is preliminary data.</text>
</comment>
<evidence type="ECO:0000313" key="1">
    <source>
        <dbReference type="EMBL" id="RGS33727.1"/>
    </source>
</evidence>
<evidence type="ECO:0000313" key="2">
    <source>
        <dbReference type="Proteomes" id="UP000283341"/>
    </source>
</evidence>
<protein>
    <submittedName>
        <fullName evidence="1">Uncharacterized protein</fullName>
    </submittedName>
</protein>
<gene>
    <name evidence="1" type="ORF">DWX97_21135</name>
</gene>
<sequence>MNNIFTICYSEEEANEIGHFILSRGYEGVQNDSYRYCREAIWWAFKEAKRHHSNCIYVGVAGCQMTVSKSKRGLRRNGLKYIEKRRMFYKLLSKY</sequence>
<name>A0A412IA22_9BACE</name>
<accession>A0A412IA22</accession>
<dbReference type="Proteomes" id="UP000283341">
    <property type="component" value="Unassembled WGS sequence"/>
</dbReference>
<reference evidence="1 2" key="1">
    <citation type="submission" date="2018-08" db="EMBL/GenBank/DDBJ databases">
        <title>A genome reference for cultivated species of the human gut microbiota.</title>
        <authorList>
            <person name="Zou Y."/>
            <person name="Xue W."/>
            <person name="Luo G."/>
        </authorList>
    </citation>
    <scope>NUCLEOTIDE SEQUENCE [LARGE SCALE GENOMIC DNA]</scope>
    <source>
        <strain evidence="1 2">AF22-3AC</strain>
    </source>
</reference>
<organism evidence="1 2">
    <name type="scientific">Bacteroides cellulosilyticus</name>
    <dbReference type="NCBI Taxonomy" id="246787"/>
    <lineage>
        <taxon>Bacteria</taxon>
        <taxon>Pseudomonadati</taxon>
        <taxon>Bacteroidota</taxon>
        <taxon>Bacteroidia</taxon>
        <taxon>Bacteroidales</taxon>
        <taxon>Bacteroidaceae</taxon>
        <taxon>Bacteroides</taxon>
    </lineage>
</organism>